<feature type="non-terminal residue" evidence="1">
    <location>
        <position position="1"/>
    </location>
</feature>
<protein>
    <submittedName>
        <fullName evidence="1">Uncharacterized protein</fullName>
    </submittedName>
</protein>
<evidence type="ECO:0000313" key="1">
    <source>
        <dbReference type="EMBL" id="GAF95592.1"/>
    </source>
</evidence>
<name>X0U5E3_9ZZZZ</name>
<reference evidence="1" key="1">
    <citation type="journal article" date="2014" name="Front. Microbiol.">
        <title>High frequency of phylogenetically diverse reductive dehalogenase-homologous genes in deep subseafloor sedimentary metagenomes.</title>
        <authorList>
            <person name="Kawai M."/>
            <person name="Futagami T."/>
            <person name="Toyoda A."/>
            <person name="Takaki Y."/>
            <person name="Nishi S."/>
            <person name="Hori S."/>
            <person name="Arai W."/>
            <person name="Tsubouchi T."/>
            <person name="Morono Y."/>
            <person name="Uchiyama I."/>
            <person name="Ito T."/>
            <person name="Fujiyama A."/>
            <person name="Inagaki F."/>
            <person name="Takami H."/>
        </authorList>
    </citation>
    <scope>NUCLEOTIDE SEQUENCE</scope>
    <source>
        <strain evidence="1">Expedition CK06-06</strain>
    </source>
</reference>
<gene>
    <name evidence="1" type="ORF">S01H1_24515</name>
</gene>
<accession>X0U5E3</accession>
<organism evidence="1">
    <name type="scientific">marine sediment metagenome</name>
    <dbReference type="NCBI Taxonomy" id="412755"/>
    <lineage>
        <taxon>unclassified sequences</taxon>
        <taxon>metagenomes</taxon>
        <taxon>ecological metagenomes</taxon>
    </lineage>
</organism>
<dbReference type="AlphaFoldDB" id="X0U5E3"/>
<comment type="caution">
    <text evidence="1">The sequence shown here is derived from an EMBL/GenBank/DDBJ whole genome shotgun (WGS) entry which is preliminary data.</text>
</comment>
<dbReference type="EMBL" id="BARS01014651">
    <property type="protein sequence ID" value="GAF95592.1"/>
    <property type="molecule type" value="Genomic_DNA"/>
</dbReference>
<sequence>ATCGTELGKIAVPSNDVMKSFCFEEIKIMVLRSAVNYLSN</sequence>
<proteinExistence type="predicted"/>
<feature type="non-terminal residue" evidence="1">
    <location>
        <position position="40"/>
    </location>
</feature>